<evidence type="ECO:0000256" key="6">
    <source>
        <dbReference type="ARBA" id="ARBA00023159"/>
    </source>
</evidence>
<evidence type="ECO:0000259" key="14">
    <source>
        <dbReference type="Pfam" id="PF11597"/>
    </source>
</evidence>
<evidence type="ECO:0000259" key="13">
    <source>
        <dbReference type="Pfam" id="PF06333"/>
    </source>
</evidence>
<feature type="domain" description="Mediator complex subunit Med13 C-terminal" evidence="13">
    <location>
        <begin position="1177"/>
        <end position="1488"/>
    </location>
</feature>
<feature type="region of interest" description="Disordered" evidence="12">
    <location>
        <begin position="570"/>
        <end position="643"/>
    </location>
</feature>
<feature type="compositionally biased region" description="Acidic residues" evidence="12">
    <location>
        <begin position="758"/>
        <end position="773"/>
    </location>
</feature>
<dbReference type="PANTHER" id="PTHR48249:SF3">
    <property type="entry name" value="MEDIATOR OF RNA POLYMERASE II TRANSCRIPTION SUBUNIT 13"/>
    <property type="match status" value="1"/>
</dbReference>
<evidence type="ECO:0000256" key="11">
    <source>
        <dbReference type="RuleBase" id="RU364134"/>
    </source>
</evidence>
<dbReference type="InterPro" id="IPR051139">
    <property type="entry name" value="Mediator_complx_sub13"/>
</dbReference>
<evidence type="ECO:0000256" key="7">
    <source>
        <dbReference type="ARBA" id="ARBA00023163"/>
    </source>
</evidence>
<evidence type="ECO:0000259" key="15">
    <source>
        <dbReference type="Pfam" id="PF18296"/>
    </source>
</evidence>
<feature type="compositionally biased region" description="Low complexity" evidence="12">
    <location>
        <begin position="774"/>
        <end position="787"/>
    </location>
</feature>
<comment type="function">
    <text evidence="9 11">Component of the SRB8-11 complex. The SRB8-11 complex is a regulatory module of the Mediator complex which is itself involved in regulation of basal and activated RNA polymerase II-dependent transcription. The SRB8-11 complex may be involved in the transcriptional repression of a subset of genes regulated by Mediator. It may inhibit the association of the Mediator complex with RNA polymerase II to form the holoenzyme complex.</text>
</comment>
<evidence type="ECO:0000256" key="9">
    <source>
        <dbReference type="ARBA" id="ARBA00025661"/>
    </source>
</evidence>
<evidence type="ECO:0000256" key="8">
    <source>
        <dbReference type="ARBA" id="ARBA00023242"/>
    </source>
</evidence>
<accession>A0AA39GA07</accession>
<feature type="region of interest" description="Disordered" evidence="12">
    <location>
        <begin position="703"/>
        <end position="811"/>
    </location>
</feature>
<dbReference type="InterPro" id="IPR041285">
    <property type="entry name" value="MID_MedPIWI"/>
</dbReference>
<feature type="domain" description="Mediator complex subunit Med13 N-terminal" evidence="14">
    <location>
        <begin position="8"/>
        <end position="351"/>
    </location>
</feature>
<dbReference type="GO" id="GO:0045944">
    <property type="term" value="P:positive regulation of transcription by RNA polymerase II"/>
    <property type="evidence" value="ECO:0007669"/>
    <property type="project" value="TreeGrafter"/>
</dbReference>
<dbReference type="InterPro" id="IPR021643">
    <property type="entry name" value="Mediator_Med13_N"/>
</dbReference>
<evidence type="ECO:0000313" key="16">
    <source>
        <dbReference type="EMBL" id="KAK0382749.1"/>
    </source>
</evidence>
<evidence type="ECO:0000256" key="12">
    <source>
        <dbReference type="SAM" id="MobiDB-lite"/>
    </source>
</evidence>
<comment type="caution">
    <text evidence="16">The sequence shown here is derived from an EMBL/GenBank/DDBJ whole genome shotgun (WGS) entry which is preliminary data.</text>
</comment>
<protein>
    <recommendedName>
        <fullName evidence="3 11">Mediator of RNA polymerase II transcription subunit 13</fullName>
    </recommendedName>
    <alternativeName>
        <fullName evidence="10 11">Mediator complex subunit 13</fullName>
    </alternativeName>
</protein>
<evidence type="ECO:0000256" key="3">
    <source>
        <dbReference type="ARBA" id="ARBA00019618"/>
    </source>
</evidence>
<feature type="region of interest" description="Disordered" evidence="12">
    <location>
        <begin position="486"/>
        <end position="519"/>
    </location>
</feature>
<keyword evidence="7 11" id="KW-0804">Transcription</keyword>
<evidence type="ECO:0000256" key="4">
    <source>
        <dbReference type="ARBA" id="ARBA00022491"/>
    </source>
</evidence>
<keyword evidence="8 11" id="KW-0539">Nucleus</keyword>
<feature type="region of interest" description="Disordered" evidence="12">
    <location>
        <begin position="386"/>
        <end position="422"/>
    </location>
</feature>
<reference evidence="16" key="1">
    <citation type="submission" date="2022-10" db="EMBL/GenBank/DDBJ databases">
        <title>Determination and structural analysis of whole genome sequence of Sarocladium strictum F4-1.</title>
        <authorList>
            <person name="Hu L."/>
            <person name="Jiang Y."/>
        </authorList>
    </citation>
    <scope>NUCLEOTIDE SEQUENCE</scope>
    <source>
        <strain evidence="16">F4-1</strain>
    </source>
</reference>
<evidence type="ECO:0000256" key="2">
    <source>
        <dbReference type="ARBA" id="ARBA00009354"/>
    </source>
</evidence>
<evidence type="ECO:0000256" key="5">
    <source>
        <dbReference type="ARBA" id="ARBA00023015"/>
    </source>
</evidence>
<comment type="subunit">
    <text evidence="11">Component of the SRB8-11 complex, which itself associates with the Mediator complex.</text>
</comment>
<dbReference type="Proteomes" id="UP001175261">
    <property type="component" value="Unassembled WGS sequence"/>
</dbReference>
<dbReference type="PANTHER" id="PTHR48249">
    <property type="entry name" value="MEDIATOR OF RNA POLYMERASE II TRANSCRIPTION SUBUNIT 13"/>
    <property type="match status" value="1"/>
</dbReference>
<gene>
    <name evidence="16" type="ORF">NLU13_9845</name>
</gene>
<dbReference type="GO" id="GO:0003713">
    <property type="term" value="F:transcription coactivator activity"/>
    <property type="evidence" value="ECO:0007669"/>
    <property type="project" value="TreeGrafter"/>
</dbReference>
<feature type="domain" description="MID" evidence="15">
    <location>
        <begin position="997"/>
        <end position="1169"/>
    </location>
</feature>
<keyword evidence="17" id="KW-1185">Reference proteome</keyword>
<feature type="region of interest" description="Disordered" evidence="12">
    <location>
        <begin position="100"/>
        <end position="152"/>
    </location>
</feature>
<evidence type="ECO:0000256" key="1">
    <source>
        <dbReference type="ARBA" id="ARBA00004123"/>
    </source>
</evidence>
<proteinExistence type="inferred from homology"/>
<organism evidence="16 17">
    <name type="scientific">Sarocladium strictum</name>
    <name type="common">Black bundle disease fungus</name>
    <name type="synonym">Acremonium strictum</name>
    <dbReference type="NCBI Taxonomy" id="5046"/>
    <lineage>
        <taxon>Eukaryota</taxon>
        <taxon>Fungi</taxon>
        <taxon>Dikarya</taxon>
        <taxon>Ascomycota</taxon>
        <taxon>Pezizomycotina</taxon>
        <taxon>Sordariomycetes</taxon>
        <taxon>Hypocreomycetidae</taxon>
        <taxon>Hypocreales</taxon>
        <taxon>Sarocladiaceae</taxon>
        <taxon>Sarocladium</taxon>
    </lineage>
</organism>
<sequence>MDTGAYDTNTLLLNHVSSIAFRIYEPRADPSQSLQTAALEAESALRSKGHIVYYDTARGLLWYFHIIYKDVPSDTIASLPAPDELSVSLFALSEQGSIDPGTLHKGRSQNTAPDSASPTTLATSSSDLSARLALPPKPQSPDQDQNLSKPPRTDFKASSILLNAAYENFIAGLLNTATLKLATTTRAVMLNYRTVLLRARDVGGAELPTLCTLHAYMTTAGSLILRVSAKVCEGLVSMQHSGSPPQSPLGHQVLAAPFGLLAVDHANGNHAGGTVSLAHTPATQAVSIRGQLDHCGAEWRQACARALQLRGVDDSVLDQCAWLNVVIPRRPRDWSSTAPLSWPAPLCFRRKAMPIGTTSRVDHDLLRGHEESHDPLGQARGWFNSSHEREEKQAARKAERLASDAREADSNTKASRTGGDLSSAIHLARPGTATAGHMYPTPPDGIQQTAGVTPSFDTMHMSPGNPPSATAGLDVDTEMGNMATETKNGEAFGQDPSDSEEPSKRDRSGSNTLDNADNMFGDMEADIFGENEMNDITEDDFNFFDEVGEPTAPTAPQVEMTETVEAVETPSVVKQEEKAEATPMPEPTNNDTNQKPDEEPLSPVFAKPELKHARSTQQEEANRNLASRGASVKRESSPFNPDTVFKRVRASLMATSISKPAPSADGLERKSSVFGKVDFDPAMPLINKKYEHGGAYDFGSMSKEKLESSLSALPDVESLKKRVKSSKKSRESAGTLLRRFTAVDPSTAHPSPSKIDDSASDDDDSSEDPESDDSSITTEEPSSPARASAKRARPEEEIASQAPSVDELDLGEEIEPSLSVEVPRLSRLEKPELRISRFFAEPEPLALDIAIPDEDLINMAQILTEQAATGSLEVCDVGLFERKAKVARVRERHVATTARNAMHAIHTAGIQGFEHAYGGKLKDVLETQDALVTGQPNRMQPRPIPGREPFNDMKVSNFYGLPLPHLELKRAETKLSILPTAVTFWESLGLAPVSGGKNVIAACVFPSWKGVSDNVSTFLGRLKSMYELLRLGTFSNVELAGEAEDGLLPYEIDRISTSPDAAMTAKGSALVDAMEPLRSAIKTMTTSDVNIVLYFAYSPNNPLSIVEACSAFQNFFDFYKKTLSSKRELPRNELVLQLVSLDALSSPTSLVLTPFNELMRLSIETYDRCTSFTQPMPAPAITLEQPVPRHINFECSPRASASVTHEHSSMHIAYAQSVDERWVTAAWTDDRGRQQATASFCLGRKGKPLSTSMNEVAHEIWESTVDLISTWKVQWRIVIAKCGPMDEDEHKFWVDLARTQDKEKARVSLTLLSVETDPSMQVFPAAAKIPQSATLLGPTPVSTPQASVLSPDQVATPATPVRDPTASASSNTPGGDAAMDPEPDSSLLDTTDQTWVALVGHRMSISPNATELQPALLSGYLLKRTGPNIDETPAILEVNLVHVDISPRQYETSLREILSWYGALGTLARARGVVARDTDVRPWHIAAAEKAVRALYLLL</sequence>
<feature type="compositionally biased region" description="Polar residues" evidence="12">
    <location>
        <begin position="1340"/>
        <end position="1350"/>
    </location>
</feature>
<evidence type="ECO:0000256" key="10">
    <source>
        <dbReference type="ARBA" id="ARBA00032008"/>
    </source>
</evidence>
<keyword evidence="4 11" id="KW-0678">Repressor</keyword>
<evidence type="ECO:0000313" key="17">
    <source>
        <dbReference type="Proteomes" id="UP001175261"/>
    </source>
</evidence>
<dbReference type="Pfam" id="PF11597">
    <property type="entry name" value="Med13_N"/>
    <property type="match status" value="1"/>
</dbReference>
<keyword evidence="6 11" id="KW-0010">Activator</keyword>
<dbReference type="EMBL" id="JAPDFR010000010">
    <property type="protein sequence ID" value="KAK0382749.1"/>
    <property type="molecule type" value="Genomic_DNA"/>
</dbReference>
<comment type="subcellular location">
    <subcellularLocation>
        <location evidence="1 11">Nucleus</location>
    </subcellularLocation>
</comment>
<name>A0AA39GA07_SARSR</name>
<dbReference type="Pfam" id="PF06333">
    <property type="entry name" value="Med13_C"/>
    <property type="match status" value="1"/>
</dbReference>
<feature type="region of interest" description="Disordered" evidence="12">
    <location>
        <begin position="1337"/>
        <end position="1388"/>
    </location>
</feature>
<dbReference type="Pfam" id="PF18296">
    <property type="entry name" value="MID_MedPIWI"/>
    <property type="match status" value="1"/>
</dbReference>
<feature type="compositionally biased region" description="Basic and acidic residues" evidence="12">
    <location>
        <begin position="386"/>
        <end position="410"/>
    </location>
</feature>
<keyword evidence="5 11" id="KW-0805">Transcription regulation</keyword>
<feature type="compositionally biased region" description="Low complexity" evidence="12">
    <location>
        <begin position="111"/>
        <end position="134"/>
    </location>
</feature>
<dbReference type="GO" id="GO:0016592">
    <property type="term" value="C:mediator complex"/>
    <property type="evidence" value="ECO:0007669"/>
    <property type="project" value="InterPro"/>
</dbReference>
<dbReference type="InterPro" id="IPR009401">
    <property type="entry name" value="Med13_C"/>
</dbReference>
<comment type="similarity">
    <text evidence="2 11">Belongs to the Mediator complex subunit 13 family.</text>
</comment>